<organism evidence="4 5">
    <name type="scientific">Candidatus Shapirobacteria bacterium CG03_land_8_20_14_0_80_39_12</name>
    <dbReference type="NCBI Taxonomy" id="1974879"/>
    <lineage>
        <taxon>Bacteria</taxon>
        <taxon>Candidatus Shapironibacteriota</taxon>
    </lineage>
</organism>
<keyword evidence="4" id="KW-0396">Initiation factor</keyword>
<keyword evidence="2" id="KW-0342">GTP-binding</keyword>
<accession>A0A2M7BDH9</accession>
<dbReference type="Pfam" id="PF14578">
    <property type="entry name" value="GTP_EFTU_D4"/>
    <property type="match status" value="1"/>
</dbReference>
<dbReference type="FunFam" id="2.40.30.10:FF:000008">
    <property type="entry name" value="Translation initiation factor IF-2"/>
    <property type="match status" value="1"/>
</dbReference>
<feature type="domain" description="Elongation factor Tu-type" evidence="3">
    <location>
        <begin position="41"/>
        <end position="115"/>
    </location>
</feature>
<sequence length="122" mass="13823">GVKIKNYRIIYDLLKDLEGRVLKIIAPTIDRKILGKAEILAVFEMKGEKIAGAKVLEGKINKKEQVMFKRGEEVVGEGKIVSMREQKQDINEVSAGMEFGLVLKEKVDFEKGDVILSYRLEK</sequence>
<keyword evidence="4" id="KW-0648">Protein biosynthesis</keyword>
<comment type="caution">
    <text evidence="4">The sequence shown here is derived from an EMBL/GenBank/DDBJ whole genome shotgun (WGS) entry which is preliminary data.</text>
</comment>
<evidence type="ECO:0000313" key="4">
    <source>
        <dbReference type="EMBL" id="PIV01147.1"/>
    </source>
</evidence>
<dbReference type="AlphaFoldDB" id="A0A2M7BDH9"/>
<dbReference type="GO" id="GO:0005737">
    <property type="term" value="C:cytoplasm"/>
    <property type="evidence" value="ECO:0007669"/>
    <property type="project" value="TreeGrafter"/>
</dbReference>
<dbReference type="Gene3D" id="2.40.30.10">
    <property type="entry name" value="Translation factors"/>
    <property type="match status" value="1"/>
</dbReference>
<reference evidence="5" key="1">
    <citation type="submission" date="2017-09" db="EMBL/GenBank/DDBJ databases">
        <title>Depth-based differentiation of microbial function through sediment-hosted aquifers and enrichment of novel symbionts in the deep terrestrial subsurface.</title>
        <authorList>
            <person name="Probst A.J."/>
            <person name="Ladd B."/>
            <person name="Jarett J.K."/>
            <person name="Geller-Mcgrath D.E."/>
            <person name="Sieber C.M.K."/>
            <person name="Emerson J.B."/>
            <person name="Anantharaman K."/>
            <person name="Thomas B.C."/>
            <person name="Malmstrom R."/>
            <person name="Stieglmeier M."/>
            <person name="Klingl A."/>
            <person name="Woyke T."/>
            <person name="Ryan C.M."/>
            <person name="Banfield J.F."/>
        </authorList>
    </citation>
    <scope>NUCLEOTIDE SEQUENCE [LARGE SCALE GENOMIC DNA]</scope>
</reference>
<evidence type="ECO:0000256" key="1">
    <source>
        <dbReference type="ARBA" id="ARBA00022741"/>
    </source>
</evidence>
<name>A0A2M7BDH9_9BACT</name>
<dbReference type="GO" id="GO:0003743">
    <property type="term" value="F:translation initiation factor activity"/>
    <property type="evidence" value="ECO:0007669"/>
    <property type="project" value="UniProtKB-KW"/>
</dbReference>
<evidence type="ECO:0000256" key="2">
    <source>
        <dbReference type="ARBA" id="ARBA00023134"/>
    </source>
</evidence>
<dbReference type="Proteomes" id="UP000229631">
    <property type="component" value="Unassembled WGS sequence"/>
</dbReference>
<dbReference type="EMBL" id="PEVC01000030">
    <property type="protein sequence ID" value="PIV01147.1"/>
    <property type="molecule type" value="Genomic_DNA"/>
</dbReference>
<dbReference type="GO" id="GO:0005525">
    <property type="term" value="F:GTP binding"/>
    <property type="evidence" value="ECO:0007669"/>
    <property type="project" value="UniProtKB-KW"/>
</dbReference>
<dbReference type="InterPro" id="IPR009000">
    <property type="entry name" value="Transl_B-barrel_sf"/>
</dbReference>
<dbReference type="SUPFAM" id="SSF50447">
    <property type="entry name" value="Translation proteins"/>
    <property type="match status" value="1"/>
</dbReference>
<protein>
    <submittedName>
        <fullName evidence="4">Translation initiation factor IF-2</fullName>
    </submittedName>
</protein>
<dbReference type="InterPro" id="IPR029459">
    <property type="entry name" value="EFTU-type"/>
</dbReference>
<proteinExistence type="predicted"/>
<gene>
    <name evidence="4" type="ORF">COS54_01510</name>
</gene>
<dbReference type="InterPro" id="IPR015760">
    <property type="entry name" value="TIF_IF2"/>
</dbReference>
<keyword evidence="1" id="KW-0547">Nucleotide-binding</keyword>
<feature type="non-terminal residue" evidence="4">
    <location>
        <position position="1"/>
    </location>
</feature>
<evidence type="ECO:0000313" key="5">
    <source>
        <dbReference type="Proteomes" id="UP000229631"/>
    </source>
</evidence>
<dbReference type="PANTHER" id="PTHR43381">
    <property type="entry name" value="TRANSLATION INITIATION FACTOR IF-2-RELATED"/>
    <property type="match status" value="1"/>
</dbReference>
<dbReference type="PANTHER" id="PTHR43381:SF5">
    <property type="entry name" value="TR-TYPE G DOMAIN-CONTAINING PROTEIN"/>
    <property type="match status" value="1"/>
</dbReference>
<evidence type="ECO:0000259" key="3">
    <source>
        <dbReference type="Pfam" id="PF14578"/>
    </source>
</evidence>